<dbReference type="OrthoDB" id="5008131at2"/>
<feature type="transmembrane region" description="Helical" evidence="1">
    <location>
        <begin position="104"/>
        <end position="126"/>
    </location>
</feature>
<evidence type="ECO:0000259" key="2">
    <source>
        <dbReference type="Pfam" id="PF10708"/>
    </source>
</evidence>
<dbReference type="InterPro" id="IPR018929">
    <property type="entry name" value="DUF2510"/>
</dbReference>
<dbReference type="Proteomes" id="UP000244893">
    <property type="component" value="Unassembled WGS sequence"/>
</dbReference>
<gene>
    <name evidence="3" type="ORF">DDQ50_13145</name>
</gene>
<evidence type="ECO:0000313" key="4">
    <source>
        <dbReference type="Proteomes" id="UP000244893"/>
    </source>
</evidence>
<evidence type="ECO:0000313" key="3">
    <source>
        <dbReference type="EMBL" id="PVZ94633.1"/>
    </source>
</evidence>
<keyword evidence="4" id="KW-1185">Reference proteome</keyword>
<dbReference type="AlphaFoldDB" id="A0A2V1HPS4"/>
<keyword evidence="1" id="KW-0812">Transmembrane</keyword>
<protein>
    <recommendedName>
        <fullName evidence="2">DUF2510 domain-containing protein</fullName>
    </recommendedName>
</protein>
<name>A0A2V1HPS4_9MICO</name>
<reference evidence="3 4" key="1">
    <citation type="submission" date="2018-05" db="EMBL/GenBank/DDBJ databases">
        <title>Amnibacterium sp. M8JJ-5, whole genome shotgun sequence.</title>
        <authorList>
            <person name="Tuo L."/>
        </authorList>
    </citation>
    <scope>NUCLEOTIDE SEQUENCE [LARGE SCALE GENOMIC DNA]</scope>
    <source>
        <strain evidence="3 4">M8JJ-5</strain>
    </source>
</reference>
<proteinExistence type="predicted"/>
<sequence length="136" mass="15091">MVAEVGATVRADADMDALPPPHDDAEPGWYVDPMADDMLRWWDGAEWSETEFKLVKPPFGLTEGTKVDVLLGSEGRIGSVANVVICAILIVGLIVFWVNQRFDIWLALLGLLALVGLEIFFVRAALKVRRDDLREP</sequence>
<organism evidence="3 4">
    <name type="scientific">Amnibacterium flavum</name>
    <dbReference type="NCBI Taxonomy" id="2173173"/>
    <lineage>
        <taxon>Bacteria</taxon>
        <taxon>Bacillati</taxon>
        <taxon>Actinomycetota</taxon>
        <taxon>Actinomycetes</taxon>
        <taxon>Micrococcales</taxon>
        <taxon>Microbacteriaceae</taxon>
        <taxon>Amnibacterium</taxon>
    </lineage>
</organism>
<comment type="caution">
    <text evidence="3">The sequence shown here is derived from an EMBL/GenBank/DDBJ whole genome shotgun (WGS) entry which is preliminary data.</text>
</comment>
<keyword evidence="1" id="KW-0472">Membrane</keyword>
<accession>A0A2V1HPS4</accession>
<dbReference type="Pfam" id="PF10708">
    <property type="entry name" value="DUF2510"/>
    <property type="match status" value="1"/>
</dbReference>
<dbReference type="EMBL" id="QEOP01000002">
    <property type="protein sequence ID" value="PVZ94633.1"/>
    <property type="molecule type" value="Genomic_DNA"/>
</dbReference>
<feature type="domain" description="DUF2510" evidence="2">
    <location>
        <begin position="27"/>
        <end position="49"/>
    </location>
</feature>
<keyword evidence="1" id="KW-1133">Transmembrane helix</keyword>
<evidence type="ECO:0000256" key="1">
    <source>
        <dbReference type="SAM" id="Phobius"/>
    </source>
</evidence>
<feature type="transmembrane region" description="Helical" evidence="1">
    <location>
        <begin position="80"/>
        <end position="98"/>
    </location>
</feature>